<feature type="region of interest" description="Disordered" evidence="1">
    <location>
        <begin position="391"/>
        <end position="422"/>
    </location>
</feature>
<reference evidence="2 3" key="1">
    <citation type="submission" date="2017-11" db="EMBL/GenBank/DDBJ databases">
        <title>Complete genome sequence of Streptomyces lavendulae subsp. lavendulae CCM 3239 (formerly 'Streptomyces aureofaciens CCM 3239'), the producer of the angucycline-type antibiotic auricin.</title>
        <authorList>
            <person name="Busche T."/>
            <person name="Novakova R."/>
            <person name="Al'Dilaimi A."/>
            <person name="Homerova D."/>
            <person name="Feckova L."/>
            <person name="Rezuchova B."/>
            <person name="Mingyar E."/>
            <person name="Csolleiova D."/>
            <person name="Bekeova C."/>
            <person name="Winkler A."/>
            <person name="Sevcikova B."/>
            <person name="Kalinowski J."/>
            <person name="Kormanec J."/>
            <person name="Ruckert C."/>
        </authorList>
    </citation>
    <scope>NUCLEOTIDE SEQUENCE [LARGE SCALE GENOMIC DNA]</scope>
    <source>
        <strain evidence="2 3">CCM 3239</strain>
    </source>
</reference>
<evidence type="ECO:0000313" key="2">
    <source>
        <dbReference type="EMBL" id="ATZ22979.1"/>
    </source>
</evidence>
<protein>
    <submittedName>
        <fullName evidence="2">Uncharacterized protein</fullName>
    </submittedName>
</protein>
<dbReference type="PANTHER" id="PTHR33627">
    <property type="entry name" value="TRANSPOSASE"/>
    <property type="match status" value="1"/>
</dbReference>
<dbReference type="Pfam" id="PF13546">
    <property type="entry name" value="DDE_5"/>
    <property type="match status" value="1"/>
</dbReference>
<sequence>MSTITHRSHLQTRPWARLGTGACAPPSDRVHEAAEDLCGAVLSSLRRRDQREKGLQYVQGLLATPGRKSIRNIAQQIGGTATDQSLHHFIAGSTWDWRPIRSALSRYLEQSCPLTAWVIQPMTIPKGGEHSVGVWRQYDPQRRQMFRGQQAFGIWFTSPHVVTPVGWRLHLPEEEAGEGSGETYEECAVTGILEAVRQVGLPPRPVLLDIPGIGTRSTMNRFADAKLPVLARIGPDTRLLVTDPALPGHGAGALAASEVLQKVRALRTPAEWADPAHPGRRRATLVAAVRVMMPDPAPTRRRHLTLLGEWTDPHRPPSQLWVTDLSQPAPLAPAALLRLTKQTGRVSETSAHSVQEVGLRDFAGRSLSGWHRHVTMASVAHAARCLSETGVPAGSATAQDRRTAPGSGPASSEPGPVVGAPR</sequence>
<dbReference type="InterPro" id="IPR039365">
    <property type="entry name" value="IS701-like"/>
</dbReference>
<accession>A0A2K8P8B3</accession>
<dbReference type="KEGG" id="slx:SLAV_05370"/>
<proteinExistence type="predicted"/>
<organism evidence="2 3">
    <name type="scientific">Streptomyces lavendulae subsp. lavendulae</name>
    <dbReference type="NCBI Taxonomy" id="58340"/>
    <lineage>
        <taxon>Bacteria</taxon>
        <taxon>Bacillati</taxon>
        <taxon>Actinomycetota</taxon>
        <taxon>Actinomycetes</taxon>
        <taxon>Kitasatosporales</taxon>
        <taxon>Streptomycetaceae</taxon>
        <taxon>Streptomyces</taxon>
    </lineage>
</organism>
<feature type="compositionally biased region" description="Low complexity" evidence="1">
    <location>
        <begin position="404"/>
        <end position="422"/>
    </location>
</feature>
<dbReference type="PANTHER" id="PTHR33627:SF1">
    <property type="entry name" value="TRANSPOSASE"/>
    <property type="match status" value="1"/>
</dbReference>
<dbReference type="Proteomes" id="UP000231791">
    <property type="component" value="Chromosome"/>
</dbReference>
<evidence type="ECO:0000313" key="3">
    <source>
        <dbReference type="Proteomes" id="UP000231791"/>
    </source>
</evidence>
<name>A0A2K8P8B3_STRLA</name>
<gene>
    <name evidence="2" type="ORF">SLAV_05370</name>
</gene>
<dbReference type="EMBL" id="CP024985">
    <property type="protein sequence ID" value="ATZ22979.1"/>
    <property type="molecule type" value="Genomic_DNA"/>
</dbReference>
<dbReference type="InterPro" id="IPR038721">
    <property type="entry name" value="IS701-like_DDE_dom"/>
</dbReference>
<evidence type="ECO:0000256" key="1">
    <source>
        <dbReference type="SAM" id="MobiDB-lite"/>
    </source>
</evidence>
<keyword evidence="3" id="KW-1185">Reference proteome</keyword>
<dbReference type="AlphaFoldDB" id="A0A2K8P8B3"/>